<accession>A0A1G5Z8X2</accession>
<dbReference type="RefSeq" id="WP_092732429.1">
    <property type="nucleotide sequence ID" value="NZ_FMXE01000029.1"/>
</dbReference>
<keyword evidence="2" id="KW-1185">Reference proteome</keyword>
<protein>
    <submittedName>
        <fullName evidence="1">Uncharacterized protein</fullName>
    </submittedName>
</protein>
<reference evidence="2" key="1">
    <citation type="submission" date="2016-10" db="EMBL/GenBank/DDBJ databases">
        <authorList>
            <person name="Varghese N."/>
            <person name="Submissions S."/>
        </authorList>
    </citation>
    <scope>NUCLEOTIDE SEQUENCE [LARGE SCALE GENOMIC DNA]</scope>
    <source>
        <strain evidence="2">DSM 22703</strain>
    </source>
</reference>
<dbReference type="STRING" id="279824.SAMN03080617_03376"/>
<name>A0A1G5Z8X2_9BACT</name>
<dbReference type="OrthoDB" id="828181at2"/>
<evidence type="ECO:0000313" key="1">
    <source>
        <dbReference type="EMBL" id="SDA91214.1"/>
    </source>
</evidence>
<sequence>MKKQALFTLLLLSWVVGLSLICRFPPIPDYHVSDQNSGSISQDSFPELHQRNNSLTGISQIYLGMELQGLAADFQFNFKVKESSLFENKLNPYPTASFFNTILLLEAFFETW</sequence>
<organism evidence="1 2">
    <name type="scientific">Algoriphagus alkaliphilus</name>
    <dbReference type="NCBI Taxonomy" id="279824"/>
    <lineage>
        <taxon>Bacteria</taxon>
        <taxon>Pseudomonadati</taxon>
        <taxon>Bacteroidota</taxon>
        <taxon>Cytophagia</taxon>
        <taxon>Cytophagales</taxon>
        <taxon>Cyclobacteriaceae</taxon>
        <taxon>Algoriphagus</taxon>
    </lineage>
</organism>
<gene>
    <name evidence="1" type="ORF">SAMN03080617_03376</name>
</gene>
<dbReference type="Proteomes" id="UP000198756">
    <property type="component" value="Unassembled WGS sequence"/>
</dbReference>
<proteinExistence type="predicted"/>
<dbReference type="EMBL" id="FMXE01000029">
    <property type="protein sequence ID" value="SDA91214.1"/>
    <property type="molecule type" value="Genomic_DNA"/>
</dbReference>
<evidence type="ECO:0000313" key="2">
    <source>
        <dbReference type="Proteomes" id="UP000198756"/>
    </source>
</evidence>
<dbReference type="AlphaFoldDB" id="A0A1G5Z8X2"/>